<dbReference type="RefSeq" id="WP_084136866.1">
    <property type="nucleotide sequence ID" value="NZ_FQUF01000012.1"/>
</dbReference>
<evidence type="ECO:0000313" key="6">
    <source>
        <dbReference type="Proteomes" id="UP000184128"/>
    </source>
</evidence>
<organism evidence="5 6">
    <name type="scientific">Atopostipes suicloacalis DSM 15692</name>
    <dbReference type="NCBI Taxonomy" id="1121025"/>
    <lineage>
        <taxon>Bacteria</taxon>
        <taxon>Bacillati</taxon>
        <taxon>Bacillota</taxon>
        <taxon>Bacilli</taxon>
        <taxon>Lactobacillales</taxon>
        <taxon>Carnobacteriaceae</taxon>
        <taxon>Atopostipes</taxon>
    </lineage>
</organism>
<dbReference type="CDD" id="cd02966">
    <property type="entry name" value="TlpA_like_family"/>
    <property type="match status" value="1"/>
</dbReference>
<gene>
    <name evidence="5" type="ORF">SAMN02745249_00983</name>
</gene>
<dbReference type="InterPro" id="IPR017937">
    <property type="entry name" value="Thioredoxin_CS"/>
</dbReference>
<feature type="region of interest" description="Disordered" evidence="2">
    <location>
        <begin position="33"/>
        <end position="83"/>
    </location>
</feature>
<proteinExistence type="predicted"/>
<keyword evidence="3" id="KW-0812">Transmembrane</keyword>
<reference evidence="5 6" key="1">
    <citation type="submission" date="2016-11" db="EMBL/GenBank/DDBJ databases">
        <authorList>
            <person name="Jaros S."/>
            <person name="Januszkiewicz K."/>
            <person name="Wedrychowicz H."/>
        </authorList>
    </citation>
    <scope>NUCLEOTIDE SEQUENCE [LARGE SCALE GENOMIC DNA]</scope>
    <source>
        <strain evidence="5 6">DSM 15692</strain>
    </source>
</reference>
<sequence>MKKKGFWVLIFLVLGFIIYDYISTSREEQEALERAQEASQIVSEEEPVEEAETDVADENSEEDTEASESVLEDEAVDLDLEDGDLTEEEIESLVEEYSGGSNENSGPMIQFGASPGDRAYDFYLEDLDGNAVSLSDFRGQKVFLNFWASWCPPCRVEMPHLQEFSEENEDVMILGVNVTTSESNLDNVEEFVDEFGITFPTLYGTEELFYLYYVESLPTSYFIDSKGIVNEAVVGPVTKDILEARFSMMD</sequence>
<dbReference type="PROSITE" id="PS00194">
    <property type="entry name" value="THIOREDOXIN_1"/>
    <property type="match status" value="1"/>
</dbReference>
<dbReference type="PANTHER" id="PTHR42852">
    <property type="entry name" value="THIOL:DISULFIDE INTERCHANGE PROTEIN DSBE"/>
    <property type="match status" value="1"/>
</dbReference>
<dbReference type="STRING" id="1121025.SAMN02745249_00983"/>
<dbReference type="EMBL" id="FQUF01000012">
    <property type="protein sequence ID" value="SHE70901.1"/>
    <property type="molecule type" value="Genomic_DNA"/>
</dbReference>
<evidence type="ECO:0000313" key="5">
    <source>
        <dbReference type="EMBL" id="SHE70901.1"/>
    </source>
</evidence>
<evidence type="ECO:0000256" key="1">
    <source>
        <dbReference type="ARBA" id="ARBA00023157"/>
    </source>
</evidence>
<keyword evidence="3" id="KW-0472">Membrane</keyword>
<dbReference type="OrthoDB" id="25753at2"/>
<keyword evidence="3" id="KW-1133">Transmembrane helix</keyword>
<feature type="compositionally biased region" description="Acidic residues" evidence="2">
    <location>
        <begin position="43"/>
        <end position="83"/>
    </location>
</feature>
<keyword evidence="6" id="KW-1185">Reference proteome</keyword>
<dbReference type="AlphaFoldDB" id="A0A1M4VP67"/>
<dbReference type="InterPro" id="IPR036249">
    <property type="entry name" value="Thioredoxin-like_sf"/>
</dbReference>
<name>A0A1M4VP67_9LACT</name>
<dbReference type="InterPro" id="IPR000866">
    <property type="entry name" value="AhpC/TSA"/>
</dbReference>
<feature type="transmembrane region" description="Helical" evidence="3">
    <location>
        <begin position="6"/>
        <end position="22"/>
    </location>
</feature>
<evidence type="ECO:0000256" key="2">
    <source>
        <dbReference type="SAM" id="MobiDB-lite"/>
    </source>
</evidence>
<evidence type="ECO:0000256" key="3">
    <source>
        <dbReference type="SAM" id="Phobius"/>
    </source>
</evidence>
<dbReference type="Gene3D" id="3.40.30.10">
    <property type="entry name" value="Glutaredoxin"/>
    <property type="match status" value="1"/>
</dbReference>
<keyword evidence="1" id="KW-1015">Disulfide bond</keyword>
<protein>
    <submittedName>
        <fullName evidence="5">Peroxiredoxin</fullName>
    </submittedName>
</protein>
<evidence type="ECO:0000259" key="4">
    <source>
        <dbReference type="PROSITE" id="PS51352"/>
    </source>
</evidence>
<dbReference type="InterPro" id="IPR013766">
    <property type="entry name" value="Thioredoxin_domain"/>
</dbReference>
<dbReference type="PANTHER" id="PTHR42852:SF13">
    <property type="entry name" value="PROTEIN DIPZ"/>
    <property type="match status" value="1"/>
</dbReference>
<dbReference type="GO" id="GO:0016209">
    <property type="term" value="F:antioxidant activity"/>
    <property type="evidence" value="ECO:0007669"/>
    <property type="project" value="InterPro"/>
</dbReference>
<dbReference type="InterPro" id="IPR050553">
    <property type="entry name" value="Thioredoxin_ResA/DsbE_sf"/>
</dbReference>
<dbReference type="PROSITE" id="PS51352">
    <property type="entry name" value="THIOREDOXIN_2"/>
    <property type="match status" value="1"/>
</dbReference>
<feature type="domain" description="Thioredoxin" evidence="4">
    <location>
        <begin position="113"/>
        <end position="250"/>
    </location>
</feature>
<dbReference type="Pfam" id="PF00578">
    <property type="entry name" value="AhpC-TSA"/>
    <property type="match status" value="1"/>
</dbReference>
<dbReference type="Proteomes" id="UP000184128">
    <property type="component" value="Unassembled WGS sequence"/>
</dbReference>
<accession>A0A1M4VP67</accession>
<dbReference type="GO" id="GO:0016491">
    <property type="term" value="F:oxidoreductase activity"/>
    <property type="evidence" value="ECO:0007669"/>
    <property type="project" value="InterPro"/>
</dbReference>
<dbReference type="SUPFAM" id="SSF52833">
    <property type="entry name" value="Thioredoxin-like"/>
    <property type="match status" value="1"/>
</dbReference>